<dbReference type="EMBL" id="KV419432">
    <property type="protein sequence ID" value="KZS88916.1"/>
    <property type="molecule type" value="Genomic_DNA"/>
</dbReference>
<sequence length="988" mass="111478">ENESEWWPWKNRAACTMSVAASFSRHVMSDGDTDLMAYLLRVNRVADVPSARAVKSIKERLRKLCCVNTKEFKGSLGHLYYVNSLADIIRQEFANPLVRPKLHFYPEETLGGLRECWQGKKWLKEMAPELLTPMIRIRADDYYVCEPTMLTGPRYCVPLRWFRKEGSQLFHCKAYKIEPQSQNSPEHGLRTAWTVLSDEEFEFDETELVANYPTLEAFAEAAGVPPPDWIWGMHVPGEERLREWPQGPNPWRIKANGRRVLAFMMWLYCDDTSGNQSKKWNEHNSFLFTAAGLPREEVHKQFNIHFLCTSNIAPPLEMLEGVAAEIKAAYADGVTVWDCETSEETLVFPVTFAELCDNPMGSTFACHIGLTGKCYCRRCMVRGKDKNERDEHVSAAGVPDIDPEDVIIAQPGRPRGKPKETFWGMKARVLRALQVGEARTCAATQDTLHRQWQDAKTQTSLSEQAKRRTESGLKDEHLMYFIDIVNKLWRGGTYQEGEKAINEYISSLGANFDPYSPIWSLPGVDPHSDTLIEILHVILLGILKYLWRDAMERLSAKDKLTVIHRLSTLSLDGLDPGLKSISGQTYVKYAGSLVGRDFRVIGQVAPFVLYDLLPAPILKAWSALSNLIPLVWMPEIPSLPSYLRKLTLAIDHLLVSMVEWSPRWVNKPKTHMLKHLVADVRRIGPPILFATEGFESYNAAIRAYSIHSNRHAPSLDIARQAADTSTVRHLMSGGFFVVEREEDGVTHKTMRCIGPAPRALMEDDSVLRDRIGLPQPKAVSLGEPFDTHKCKDHTDVTNSTDTLAGHLTTTLLSELKECRLAEDCVLSNGDEASVGQVVVYRPDDKNPAQLGRIRELLVTEASLFGPRVKFAVLQHVQVLDLVEPYAMPGLCFLEQHEVVNLATLKCTVNVQHNCAANQCDLTGTRRVLQERQLTTHTLPAIKHKNNLEDMILNTAKMRDAKFIEPFAPLPPVSNLEAAVDAAVRREFV</sequence>
<accession>A0A164PPD8</accession>
<gene>
    <name evidence="1" type="ORF">SISNIDRAFT_417595</name>
</gene>
<protein>
    <submittedName>
        <fullName evidence="1">Uncharacterized protein</fullName>
    </submittedName>
</protein>
<dbReference type="Proteomes" id="UP000076722">
    <property type="component" value="Unassembled WGS sequence"/>
</dbReference>
<evidence type="ECO:0000313" key="2">
    <source>
        <dbReference type="Proteomes" id="UP000076722"/>
    </source>
</evidence>
<reference evidence="1 2" key="1">
    <citation type="journal article" date="2016" name="Mol. Biol. Evol.">
        <title>Comparative Genomics of Early-Diverging Mushroom-Forming Fungi Provides Insights into the Origins of Lignocellulose Decay Capabilities.</title>
        <authorList>
            <person name="Nagy L.G."/>
            <person name="Riley R."/>
            <person name="Tritt A."/>
            <person name="Adam C."/>
            <person name="Daum C."/>
            <person name="Floudas D."/>
            <person name="Sun H."/>
            <person name="Yadav J.S."/>
            <person name="Pangilinan J."/>
            <person name="Larsson K.H."/>
            <person name="Matsuura K."/>
            <person name="Barry K."/>
            <person name="Labutti K."/>
            <person name="Kuo R."/>
            <person name="Ohm R.A."/>
            <person name="Bhattacharya S.S."/>
            <person name="Shirouzu T."/>
            <person name="Yoshinaga Y."/>
            <person name="Martin F.M."/>
            <person name="Grigoriev I.V."/>
            <person name="Hibbett D.S."/>
        </authorList>
    </citation>
    <scope>NUCLEOTIDE SEQUENCE [LARGE SCALE GENOMIC DNA]</scope>
    <source>
        <strain evidence="1 2">HHB9708</strain>
    </source>
</reference>
<proteinExistence type="predicted"/>
<dbReference type="PANTHER" id="PTHR31912:SF34">
    <property type="entry name" value="NOTOCHORD-RELATED PROTEIN"/>
    <property type="match status" value="1"/>
</dbReference>
<organism evidence="1 2">
    <name type="scientific">Sistotremastrum niveocremeum HHB9708</name>
    <dbReference type="NCBI Taxonomy" id="1314777"/>
    <lineage>
        <taxon>Eukaryota</taxon>
        <taxon>Fungi</taxon>
        <taxon>Dikarya</taxon>
        <taxon>Basidiomycota</taxon>
        <taxon>Agaricomycotina</taxon>
        <taxon>Agaricomycetes</taxon>
        <taxon>Sistotremastrales</taxon>
        <taxon>Sistotremastraceae</taxon>
        <taxon>Sertulicium</taxon>
        <taxon>Sertulicium niveocremeum</taxon>
    </lineage>
</organism>
<keyword evidence="2" id="KW-1185">Reference proteome</keyword>
<dbReference type="OrthoDB" id="2246127at2759"/>
<dbReference type="PANTHER" id="PTHR31912">
    <property type="entry name" value="IP13529P"/>
    <property type="match status" value="1"/>
</dbReference>
<name>A0A164PPD8_9AGAM</name>
<evidence type="ECO:0000313" key="1">
    <source>
        <dbReference type="EMBL" id="KZS88916.1"/>
    </source>
</evidence>
<feature type="non-terminal residue" evidence="1">
    <location>
        <position position="1"/>
    </location>
</feature>
<dbReference type="STRING" id="1314777.A0A164PPD8"/>
<dbReference type="AlphaFoldDB" id="A0A164PPD8"/>